<evidence type="ECO:0000313" key="2">
    <source>
        <dbReference type="WBParaSite" id="ES5_v2.g23544.t1"/>
    </source>
</evidence>
<proteinExistence type="predicted"/>
<reference evidence="2" key="1">
    <citation type="submission" date="2022-11" db="UniProtKB">
        <authorList>
            <consortium name="WormBaseParasite"/>
        </authorList>
    </citation>
    <scope>IDENTIFICATION</scope>
</reference>
<name>A0AC34G1C8_9BILA</name>
<organism evidence="1 2">
    <name type="scientific">Panagrolaimus sp. ES5</name>
    <dbReference type="NCBI Taxonomy" id="591445"/>
    <lineage>
        <taxon>Eukaryota</taxon>
        <taxon>Metazoa</taxon>
        <taxon>Ecdysozoa</taxon>
        <taxon>Nematoda</taxon>
        <taxon>Chromadorea</taxon>
        <taxon>Rhabditida</taxon>
        <taxon>Tylenchina</taxon>
        <taxon>Panagrolaimomorpha</taxon>
        <taxon>Panagrolaimoidea</taxon>
        <taxon>Panagrolaimidae</taxon>
        <taxon>Panagrolaimus</taxon>
    </lineage>
</organism>
<dbReference type="Proteomes" id="UP000887579">
    <property type="component" value="Unplaced"/>
</dbReference>
<evidence type="ECO:0000313" key="1">
    <source>
        <dbReference type="Proteomes" id="UP000887579"/>
    </source>
</evidence>
<protein>
    <submittedName>
        <fullName evidence="2">CCR4-NOT transcription complex subunit 1</fullName>
    </submittedName>
</protein>
<accession>A0AC34G1C8</accession>
<sequence>MENGDFLNTPGTSSNDSCLSTLEMELESTKQKAFLKERHIAEELVKLCSSISVSNITSKVEDLRKYLEEHDESCRRWLAQHLILRWIPLKQSSQFLYHNFFKILNDDDLNDCIKEETFRSINILLGNKTKREYSNTGERTILRNYGHWLGLITVASDVPILLDELDLASILLYAYTTGEQVLVHVAPFVAEVLLASTRSRLFKASCSWLRPIYLLFADLLRRVHDSLQDFTANSQTQLNIHVIAQIKQQIKEIGGILKLIDEQNSLAEGEIEPPVVIVHSSKPLPEPHYTESMPIHYPLTFAPQFYFHEINLFGDYPSSLEIPTTSPFFQFFPALERQTRQLFTRVVMEAIKEICRRSFPLSVPLSAGLIKAHLSQFQDENDLRLTALTTVRSLTSAVALLHAREFLPIALMDAIQKLFTQYVQQFENPRQTFLNMVNDALRKVLERNLEYAICYVIKSACNQSMTEINKKIKENFKVDGEETNENIIPKVQEMLDKLPPELSRNLTAKELCSTFPNYIFGFKQAAASISDVKKWIPTDNVKLKIIPPPSTAESIKEKYETIFNEWVSHCSTNEQPIIKDLLSLLSKYEIKFEQESIANFIRMCLQICAESSYKLLAKHGTLEVMAVSRGLCYFTVDAFTKLACLVIKSGTQHGINNYKMLHIVLEIFSVSLVADHDNKQAEFNGLPFLRILMGVLEEFSQVAANDAQIKIKILATFK</sequence>
<dbReference type="WBParaSite" id="ES5_v2.g23544.t1">
    <property type="protein sequence ID" value="ES5_v2.g23544.t1"/>
    <property type="gene ID" value="ES5_v2.g23544"/>
</dbReference>